<keyword evidence="2 4" id="KW-0560">Oxidoreductase</keyword>
<dbReference type="Gene3D" id="3.40.50.720">
    <property type="entry name" value="NAD(P)-binding Rossmann-like Domain"/>
    <property type="match status" value="1"/>
</dbReference>
<dbReference type="SMART" id="SM00822">
    <property type="entry name" value="PKS_KR"/>
    <property type="match status" value="1"/>
</dbReference>
<dbReference type="InterPro" id="IPR050259">
    <property type="entry name" value="SDR"/>
</dbReference>
<dbReference type="NCBIfam" id="NF004200">
    <property type="entry name" value="PRK05653.1-5"/>
    <property type="match status" value="1"/>
</dbReference>
<protein>
    <submittedName>
        <fullName evidence="4">3-oxoacyl-ACP reductase FabG</fullName>
        <ecNumber evidence="4">1.1.1.100</ecNumber>
    </submittedName>
</protein>
<dbReference type="PANTHER" id="PTHR42879:SF2">
    <property type="entry name" value="3-OXOACYL-[ACYL-CARRIER-PROTEIN] REDUCTASE FABG"/>
    <property type="match status" value="1"/>
</dbReference>
<evidence type="ECO:0000256" key="1">
    <source>
        <dbReference type="ARBA" id="ARBA00006484"/>
    </source>
</evidence>
<proteinExistence type="inferred from homology"/>
<dbReference type="NCBIfam" id="NF009466">
    <property type="entry name" value="PRK12826.1-2"/>
    <property type="match status" value="1"/>
</dbReference>
<dbReference type="PRINTS" id="PR00080">
    <property type="entry name" value="SDRFAMILY"/>
</dbReference>
<organism evidence="4 5">
    <name type="scientific">Rubrivivax rivuli</name>
    <dbReference type="NCBI Taxonomy" id="1862385"/>
    <lineage>
        <taxon>Bacteria</taxon>
        <taxon>Pseudomonadati</taxon>
        <taxon>Pseudomonadota</taxon>
        <taxon>Betaproteobacteria</taxon>
        <taxon>Burkholderiales</taxon>
        <taxon>Sphaerotilaceae</taxon>
        <taxon>Rubrivivax</taxon>
    </lineage>
</organism>
<dbReference type="EC" id="1.1.1.100" evidence="4"/>
<dbReference type="Pfam" id="PF13561">
    <property type="entry name" value="adh_short_C2"/>
    <property type="match status" value="1"/>
</dbReference>
<evidence type="ECO:0000256" key="2">
    <source>
        <dbReference type="ARBA" id="ARBA00023002"/>
    </source>
</evidence>
<dbReference type="RefSeq" id="WP_128228923.1">
    <property type="nucleotide sequence ID" value="NZ_SACR01000003.1"/>
</dbReference>
<evidence type="ECO:0000313" key="4">
    <source>
        <dbReference type="EMBL" id="RVU46564.1"/>
    </source>
</evidence>
<dbReference type="InterPro" id="IPR002347">
    <property type="entry name" value="SDR_fam"/>
</dbReference>
<evidence type="ECO:0000313" key="5">
    <source>
        <dbReference type="Proteomes" id="UP000285575"/>
    </source>
</evidence>
<comment type="caution">
    <text evidence="4">The sequence shown here is derived from an EMBL/GenBank/DDBJ whole genome shotgun (WGS) entry which is preliminary data.</text>
</comment>
<accession>A0A437RIG7</accession>
<dbReference type="InterPro" id="IPR036291">
    <property type="entry name" value="NAD(P)-bd_dom_sf"/>
</dbReference>
<comment type="similarity">
    <text evidence="1">Belongs to the short-chain dehydrogenases/reductases (SDR) family.</text>
</comment>
<sequence>MSTPPLQGKRALVTGASGALGAAIARRLSAQGAHLLLHANGNANAVQTLAEELKAAGGSAETMVFDLTSDEATAAAVAQMLAGGAVQIVVNNAGIHDDAVFPGMRAAQWHRVIDVSLHGFFRVTQPLMLPMLRTRWGRVINISSVAALSGNRGQVNYSAAKGAINSATKSLSQEVASRGVTVNAIAPGIIASPMADGSFDKATIEQIVPAKRAGTPEEVAALAGFLASPEAGYITGQVISVNGGLY</sequence>
<dbReference type="FunFam" id="3.40.50.720:FF:000173">
    <property type="entry name" value="3-oxoacyl-[acyl-carrier protein] reductase"/>
    <property type="match status" value="1"/>
</dbReference>
<dbReference type="PANTHER" id="PTHR42879">
    <property type="entry name" value="3-OXOACYL-(ACYL-CARRIER-PROTEIN) REDUCTASE"/>
    <property type="match status" value="1"/>
</dbReference>
<dbReference type="AlphaFoldDB" id="A0A437RIG7"/>
<gene>
    <name evidence="4" type="primary">fabG</name>
    <name evidence="4" type="ORF">EOE66_12175</name>
</gene>
<dbReference type="Proteomes" id="UP000285575">
    <property type="component" value="Unassembled WGS sequence"/>
</dbReference>
<evidence type="ECO:0000259" key="3">
    <source>
        <dbReference type="SMART" id="SM00822"/>
    </source>
</evidence>
<feature type="domain" description="Ketoreductase" evidence="3">
    <location>
        <begin position="9"/>
        <end position="193"/>
    </location>
</feature>
<name>A0A437RIG7_9BURK</name>
<dbReference type="OrthoDB" id="9802564at2"/>
<dbReference type="PRINTS" id="PR00081">
    <property type="entry name" value="GDHRDH"/>
</dbReference>
<dbReference type="GO" id="GO:0004316">
    <property type="term" value="F:3-oxoacyl-[acyl-carrier-protein] reductase (NADPH) activity"/>
    <property type="evidence" value="ECO:0007669"/>
    <property type="project" value="UniProtKB-EC"/>
</dbReference>
<dbReference type="EMBL" id="SACR01000003">
    <property type="protein sequence ID" value="RVU46564.1"/>
    <property type="molecule type" value="Genomic_DNA"/>
</dbReference>
<dbReference type="SUPFAM" id="SSF51735">
    <property type="entry name" value="NAD(P)-binding Rossmann-fold domains"/>
    <property type="match status" value="1"/>
</dbReference>
<dbReference type="InterPro" id="IPR057326">
    <property type="entry name" value="KR_dom"/>
</dbReference>
<keyword evidence="5" id="KW-1185">Reference proteome</keyword>
<reference evidence="4 5" key="1">
    <citation type="submission" date="2019-01" db="EMBL/GenBank/DDBJ databases">
        <authorList>
            <person name="Chen W.-M."/>
        </authorList>
    </citation>
    <scope>NUCLEOTIDE SEQUENCE [LARGE SCALE GENOMIC DNA]</scope>
    <source>
        <strain evidence="4 5">KYPY4</strain>
    </source>
</reference>